<dbReference type="GO" id="GO:0005524">
    <property type="term" value="F:ATP binding"/>
    <property type="evidence" value="ECO:0007669"/>
    <property type="project" value="UniProtKB-KW"/>
</dbReference>
<evidence type="ECO:0000256" key="2">
    <source>
        <dbReference type="ARBA" id="ARBA00022475"/>
    </source>
</evidence>
<evidence type="ECO:0000256" key="3">
    <source>
        <dbReference type="ARBA" id="ARBA00022741"/>
    </source>
</evidence>
<feature type="domain" description="ABC transporter" evidence="5">
    <location>
        <begin position="2"/>
        <end position="230"/>
    </location>
</feature>
<evidence type="ECO:0000313" key="7">
    <source>
        <dbReference type="Proteomes" id="UP001528673"/>
    </source>
</evidence>
<dbReference type="InterPro" id="IPR050093">
    <property type="entry name" value="ABC_SmlMolc_Importer"/>
</dbReference>
<dbReference type="Gene3D" id="2.40.50.100">
    <property type="match status" value="1"/>
</dbReference>
<sequence length="361" mass="39347">MLSIQHITKRYRAQPVLRGIALDVAPGEFISLLGPSGCGKTTLLRILCGIESPDTGSLTLRGEDITAWPAARRRFGVVFQSYALFPNLSAAQNVAFGLQDLPRAQRAERVAEMLALVGLGDQGHKVPSQLSGGQQQRVALARALAPRPELLLLDEPLSALDAQVRGGLQAEIRRLQQQLGITTVMVTHDQDEALSMADRVVVMHEGRIEQQGTPQQLYARPETRFVAGFVGRMNLLPARVVAANRVEVGHTRLHCDTQAFRTGSTLLLGLRPEAVQLHRADTPPAGATDNRVRARLLEAQFHGPTALLRLHCDSLQATLDAHWPTGVDARLPDWLHGELLLDLPAPALHTLPLPESTRRAA</sequence>
<dbReference type="Gene3D" id="3.40.50.300">
    <property type="entry name" value="P-loop containing nucleotide triphosphate hydrolases"/>
    <property type="match status" value="1"/>
</dbReference>
<dbReference type="EMBL" id="JAQSIP010000004">
    <property type="protein sequence ID" value="MDD0838957.1"/>
    <property type="molecule type" value="Genomic_DNA"/>
</dbReference>
<evidence type="ECO:0000256" key="4">
    <source>
        <dbReference type="ARBA" id="ARBA00022840"/>
    </source>
</evidence>
<name>A0ABT5N1P4_9BURK</name>
<reference evidence="6 7" key="1">
    <citation type="submission" date="2023-02" db="EMBL/GenBank/DDBJ databases">
        <title>Bacterial whole genomic sequence of Curvibacter sp. HBC61.</title>
        <authorList>
            <person name="Le V."/>
            <person name="Ko S.-R."/>
            <person name="Ahn C.-Y."/>
            <person name="Oh H.-M."/>
        </authorList>
    </citation>
    <scope>NUCLEOTIDE SEQUENCE [LARGE SCALE GENOMIC DNA]</scope>
    <source>
        <strain evidence="6 7">HBC61</strain>
    </source>
</reference>
<proteinExistence type="predicted"/>
<dbReference type="InterPro" id="IPR008995">
    <property type="entry name" value="Mo/tungstate-bd_C_term_dom"/>
</dbReference>
<evidence type="ECO:0000256" key="1">
    <source>
        <dbReference type="ARBA" id="ARBA00022448"/>
    </source>
</evidence>
<dbReference type="PANTHER" id="PTHR42781:SF4">
    <property type="entry name" value="SPERMIDINE_PUTRESCINE IMPORT ATP-BINDING PROTEIN POTA"/>
    <property type="match status" value="1"/>
</dbReference>
<keyword evidence="3" id="KW-0547">Nucleotide-binding</keyword>
<evidence type="ECO:0000313" key="6">
    <source>
        <dbReference type="EMBL" id="MDD0838957.1"/>
    </source>
</evidence>
<comment type="caution">
    <text evidence="6">The sequence shown here is derived from an EMBL/GenBank/DDBJ whole genome shotgun (WGS) entry which is preliminary data.</text>
</comment>
<dbReference type="InterPro" id="IPR017871">
    <property type="entry name" value="ABC_transporter-like_CS"/>
</dbReference>
<accession>A0ABT5N1P4</accession>
<dbReference type="PANTHER" id="PTHR42781">
    <property type="entry name" value="SPERMIDINE/PUTRESCINE IMPORT ATP-BINDING PROTEIN POTA"/>
    <property type="match status" value="1"/>
</dbReference>
<dbReference type="Pfam" id="PF00005">
    <property type="entry name" value="ABC_tran"/>
    <property type="match status" value="1"/>
</dbReference>
<dbReference type="PROSITE" id="PS50893">
    <property type="entry name" value="ABC_TRANSPORTER_2"/>
    <property type="match status" value="1"/>
</dbReference>
<dbReference type="SUPFAM" id="SSF50331">
    <property type="entry name" value="MOP-like"/>
    <property type="match status" value="1"/>
</dbReference>
<evidence type="ECO:0000259" key="5">
    <source>
        <dbReference type="PROSITE" id="PS50893"/>
    </source>
</evidence>
<dbReference type="RefSeq" id="WP_273951311.1">
    <property type="nucleotide sequence ID" value="NZ_JAQSIP010000004.1"/>
</dbReference>
<keyword evidence="2" id="KW-0472">Membrane</keyword>
<keyword evidence="1" id="KW-0813">Transport</keyword>
<dbReference type="InterPro" id="IPR003593">
    <property type="entry name" value="AAA+_ATPase"/>
</dbReference>
<dbReference type="PROSITE" id="PS00211">
    <property type="entry name" value="ABC_TRANSPORTER_1"/>
    <property type="match status" value="1"/>
</dbReference>
<dbReference type="SUPFAM" id="SSF52540">
    <property type="entry name" value="P-loop containing nucleoside triphosphate hydrolases"/>
    <property type="match status" value="1"/>
</dbReference>
<organism evidence="6 7">
    <name type="scientific">Curvibacter cyanobacteriorum</name>
    <dbReference type="NCBI Taxonomy" id="3026422"/>
    <lineage>
        <taxon>Bacteria</taxon>
        <taxon>Pseudomonadati</taxon>
        <taxon>Pseudomonadota</taxon>
        <taxon>Betaproteobacteria</taxon>
        <taxon>Burkholderiales</taxon>
        <taxon>Comamonadaceae</taxon>
        <taxon>Curvibacter</taxon>
    </lineage>
</organism>
<dbReference type="Proteomes" id="UP001528673">
    <property type="component" value="Unassembled WGS sequence"/>
</dbReference>
<gene>
    <name evidence="6" type="ORF">PSQ40_10280</name>
</gene>
<dbReference type="InterPro" id="IPR027417">
    <property type="entry name" value="P-loop_NTPase"/>
</dbReference>
<dbReference type="SMART" id="SM00382">
    <property type="entry name" value="AAA"/>
    <property type="match status" value="1"/>
</dbReference>
<keyword evidence="7" id="KW-1185">Reference proteome</keyword>
<protein>
    <submittedName>
        <fullName evidence="6">ATP-binding cassette domain-containing protein</fullName>
    </submittedName>
</protein>
<keyword evidence="4 6" id="KW-0067">ATP-binding</keyword>
<keyword evidence="2" id="KW-1003">Cell membrane</keyword>
<dbReference type="InterPro" id="IPR003439">
    <property type="entry name" value="ABC_transporter-like_ATP-bd"/>
</dbReference>